<dbReference type="Gene3D" id="3.90.650.10">
    <property type="entry name" value="PurM-like C-terminal domain"/>
    <property type="match status" value="2"/>
</dbReference>
<feature type="domain" description="PurM-like C-terminal" evidence="9">
    <location>
        <begin position="625"/>
        <end position="766"/>
    </location>
</feature>
<dbReference type="Pfam" id="PF02769">
    <property type="entry name" value="AIRS_C"/>
    <property type="match status" value="2"/>
</dbReference>
<name>A0A381VJH3_9ZZZZ</name>
<dbReference type="GO" id="GO:0005524">
    <property type="term" value="F:ATP binding"/>
    <property type="evidence" value="ECO:0007669"/>
    <property type="project" value="UniProtKB-KW"/>
</dbReference>
<proteinExistence type="inferred from homology"/>
<keyword evidence="6" id="KW-0067">ATP-binding</keyword>
<keyword evidence="7" id="KW-0460">Magnesium</keyword>
<dbReference type="AlphaFoldDB" id="A0A381VJH3"/>
<evidence type="ECO:0000256" key="6">
    <source>
        <dbReference type="ARBA" id="ARBA00022840"/>
    </source>
</evidence>
<keyword evidence="5" id="KW-0658">Purine biosynthesis</keyword>
<evidence type="ECO:0000256" key="4">
    <source>
        <dbReference type="ARBA" id="ARBA00022741"/>
    </source>
</evidence>
<keyword evidence="2" id="KW-0436">Ligase</keyword>
<evidence type="ECO:0000256" key="3">
    <source>
        <dbReference type="ARBA" id="ARBA00022723"/>
    </source>
</evidence>
<dbReference type="Gene3D" id="3.30.1330.10">
    <property type="entry name" value="PurM-like, N-terminal domain"/>
    <property type="match status" value="2"/>
</dbReference>
<evidence type="ECO:0008006" key="12">
    <source>
        <dbReference type="Google" id="ProtNLM"/>
    </source>
</evidence>
<dbReference type="SUPFAM" id="SSF56042">
    <property type="entry name" value="PurM C-terminal domain-like"/>
    <property type="match status" value="2"/>
</dbReference>
<dbReference type="Pfam" id="PF18072">
    <property type="entry name" value="FGAR-AT_linker"/>
    <property type="match status" value="1"/>
</dbReference>
<dbReference type="InterPro" id="IPR010074">
    <property type="entry name" value="PRibForGlyAmidine_synth_PurL"/>
</dbReference>
<evidence type="ECO:0000256" key="2">
    <source>
        <dbReference type="ARBA" id="ARBA00022598"/>
    </source>
</evidence>
<evidence type="ECO:0000259" key="9">
    <source>
        <dbReference type="Pfam" id="PF02769"/>
    </source>
</evidence>
<dbReference type="HAMAP" id="MF_00420">
    <property type="entry name" value="PurL_2"/>
    <property type="match status" value="1"/>
</dbReference>
<dbReference type="InterPro" id="IPR010918">
    <property type="entry name" value="PurM-like_C_dom"/>
</dbReference>
<protein>
    <recommendedName>
        <fullName evidence="12">PurM-like C-terminal domain-containing protein</fullName>
    </recommendedName>
</protein>
<dbReference type="GO" id="GO:0004642">
    <property type="term" value="F:phosphoribosylformylglycinamidine synthase activity"/>
    <property type="evidence" value="ECO:0007669"/>
    <property type="project" value="InterPro"/>
</dbReference>
<sequence length="795" mass="86602">MNFEIIPIQNANNTELLRISQNGLLSLNLTEMRAIQSHFAGLGRDPTDVEIETLAQTWSEHCVHKTFRGLIEYTENEKQPITINGLLKTTIVQVTEELNKSWCVSVFEDNAGIIEFDNEHNLVFKVETHNHPSAIEPYGGAGTGIGGVIRDSLGTGLGAKPILNTNVFCFGLPSLDYNQLPKGTLHPKRVFKGVVSGVRDYGNRMGIPTANGAILFDYRYTGNPLVYCGNVGIIPADRCQKKVVLGDAIVVIGGKTGRDGIHGATFSSLELDDSSENLGSVVQIGNPIVEKKITDVLIQARDLNLYNCITDCGAGGLSSAIGEMGSDFGAEVYLDDVSLKYEGLAPWEIWLSEAQERMVISIPLHNLDPFLEICQAESVEATVLGKFTDTKQLQIHYDSQIVADLSMDFLHHGIPRITKQAVWKKPIHPNPNFERPKDLTEILHNILACPNVASKEWVIRQYDHEVQGGMVIKPLVGIENDGPSDACVTLPVLGSKKGVVIANGINPLFGDIDPYHMAASAIDEAIRNVISVGGRFDRVALLDNFSWGNPDKPDRLGGLVRAAQACYDIALAYSTPFISGKDSLYNEYHDTSTGDQLAIPGTLLISAISVIDDVDKAITMDAKSPGNLIYVIGKTYDEIGGSHYTAIHNFVGNSVPIVRPETGKRIIQSLNHAIDQRLIRSCHDCSEGGIGVACAEMAFAGGFGMDLDLSNVPKSNQTNADELILFSESNSRFIAEISPKNQKEFEHALIGVPFNVIGQVTEGKEFIINGMTTGEKIVDTTTDQLKASWQGTFNW</sequence>
<dbReference type="InterPro" id="IPR036921">
    <property type="entry name" value="PurM-like_N_sf"/>
</dbReference>
<dbReference type="Pfam" id="PF00586">
    <property type="entry name" value="AIRS"/>
    <property type="match status" value="2"/>
</dbReference>
<feature type="domain" description="PurM-like N-terminal" evidence="8">
    <location>
        <begin position="507"/>
        <end position="584"/>
    </location>
</feature>
<accession>A0A381VJH3</accession>
<dbReference type="PANTHER" id="PTHR43555">
    <property type="entry name" value="PHOSPHORIBOSYLFORMYLGLYCINAMIDINE SYNTHASE SUBUNIT PURL"/>
    <property type="match status" value="1"/>
</dbReference>
<dbReference type="CDD" id="cd02204">
    <property type="entry name" value="PurL_repeat2"/>
    <property type="match status" value="1"/>
</dbReference>
<feature type="domain" description="PurM-like C-terminal" evidence="9">
    <location>
        <begin position="246"/>
        <end position="397"/>
    </location>
</feature>
<evidence type="ECO:0000259" key="8">
    <source>
        <dbReference type="Pfam" id="PF00586"/>
    </source>
</evidence>
<evidence type="ECO:0000259" key="10">
    <source>
        <dbReference type="Pfam" id="PF18072"/>
    </source>
</evidence>
<organism evidence="11">
    <name type="scientific">marine metagenome</name>
    <dbReference type="NCBI Taxonomy" id="408172"/>
    <lineage>
        <taxon>unclassified sequences</taxon>
        <taxon>metagenomes</taxon>
        <taxon>ecological metagenomes</taxon>
    </lineage>
</organism>
<dbReference type="GO" id="GO:0046872">
    <property type="term" value="F:metal ion binding"/>
    <property type="evidence" value="ECO:0007669"/>
    <property type="project" value="UniProtKB-KW"/>
</dbReference>
<feature type="domain" description="Phosphoribosylformylglycinamidine synthase linker" evidence="10">
    <location>
        <begin position="18"/>
        <end position="65"/>
    </location>
</feature>
<dbReference type="InterPro" id="IPR041609">
    <property type="entry name" value="PurL_linker"/>
</dbReference>
<dbReference type="EMBL" id="UINC01009011">
    <property type="protein sequence ID" value="SVA40489.1"/>
    <property type="molecule type" value="Genomic_DNA"/>
</dbReference>
<dbReference type="CDD" id="cd02203">
    <property type="entry name" value="PurL_repeat1"/>
    <property type="match status" value="1"/>
</dbReference>
<evidence type="ECO:0000256" key="1">
    <source>
        <dbReference type="ARBA" id="ARBA00022490"/>
    </source>
</evidence>
<dbReference type="PANTHER" id="PTHR43555:SF1">
    <property type="entry name" value="PHOSPHORIBOSYLFORMYLGLYCINAMIDINE SYNTHASE SUBUNIT PURL"/>
    <property type="match status" value="1"/>
</dbReference>
<dbReference type="InterPro" id="IPR036676">
    <property type="entry name" value="PurM-like_C_sf"/>
</dbReference>
<evidence type="ECO:0000256" key="5">
    <source>
        <dbReference type="ARBA" id="ARBA00022755"/>
    </source>
</evidence>
<dbReference type="InterPro" id="IPR016188">
    <property type="entry name" value="PurM-like_N"/>
</dbReference>
<feature type="domain" description="PurM-like N-terminal" evidence="8">
    <location>
        <begin position="109"/>
        <end position="234"/>
    </location>
</feature>
<keyword evidence="1" id="KW-0963">Cytoplasm</keyword>
<dbReference type="NCBIfam" id="TIGR01736">
    <property type="entry name" value="FGAM_synth_II"/>
    <property type="match status" value="1"/>
</dbReference>
<keyword evidence="4" id="KW-0547">Nucleotide-binding</keyword>
<evidence type="ECO:0000313" key="11">
    <source>
        <dbReference type="EMBL" id="SVA40489.1"/>
    </source>
</evidence>
<dbReference type="Gene3D" id="1.10.8.750">
    <property type="entry name" value="Phosphoribosylformylglycinamidine synthase, linker domain"/>
    <property type="match status" value="1"/>
</dbReference>
<evidence type="ECO:0000256" key="7">
    <source>
        <dbReference type="ARBA" id="ARBA00022842"/>
    </source>
</evidence>
<gene>
    <name evidence="11" type="ORF">METZ01_LOCUS93343</name>
</gene>
<dbReference type="SUPFAM" id="SSF55326">
    <property type="entry name" value="PurM N-terminal domain-like"/>
    <property type="match status" value="2"/>
</dbReference>
<keyword evidence="3" id="KW-0479">Metal-binding</keyword>
<reference evidence="11" key="1">
    <citation type="submission" date="2018-05" db="EMBL/GenBank/DDBJ databases">
        <authorList>
            <person name="Lanie J.A."/>
            <person name="Ng W.-L."/>
            <person name="Kazmierczak K.M."/>
            <person name="Andrzejewski T.M."/>
            <person name="Davidsen T.M."/>
            <person name="Wayne K.J."/>
            <person name="Tettelin H."/>
            <person name="Glass J.I."/>
            <person name="Rusch D."/>
            <person name="Podicherti R."/>
            <person name="Tsui H.-C.T."/>
            <person name="Winkler M.E."/>
        </authorList>
    </citation>
    <scope>NUCLEOTIDE SEQUENCE</scope>
</reference>
<dbReference type="GO" id="GO:0006189">
    <property type="term" value="P:'de novo' IMP biosynthetic process"/>
    <property type="evidence" value="ECO:0007669"/>
    <property type="project" value="InterPro"/>
</dbReference>